<dbReference type="PANTHER" id="PTHR21261">
    <property type="entry name" value="BEAT PROTEIN"/>
    <property type="match status" value="1"/>
</dbReference>
<dbReference type="InterPro" id="IPR007110">
    <property type="entry name" value="Ig-like_dom"/>
</dbReference>
<evidence type="ECO:0000313" key="3">
    <source>
        <dbReference type="EMBL" id="CAG6736177.1"/>
    </source>
</evidence>
<proteinExistence type="predicted"/>
<dbReference type="EMBL" id="HBUF01398365">
    <property type="protein sequence ID" value="CAG6736175.1"/>
    <property type="molecule type" value="Transcribed_RNA"/>
</dbReference>
<feature type="signal peptide" evidence="1">
    <location>
        <begin position="1"/>
        <end position="29"/>
    </location>
</feature>
<keyword evidence="1" id="KW-0732">Signal</keyword>
<dbReference type="CDD" id="cd00096">
    <property type="entry name" value="Ig"/>
    <property type="match status" value="1"/>
</dbReference>
<dbReference type="PROSITE" id="PS50835">
    <property type="entry name" value="IG_LIKE"/>
    <property type="match status" value="1"/>
</dbReference>
<dbReference type="Pfam" id="PF13927">
    <property type="entry name" value="Ig_3"/>
    <property type="match status" value="1"/>
</dbReference>
<accession>A0A8D8YXP3</accession>
<dbReference type="EMBL" id="HBUF01398369">
    <property type="protein sequence ID" value="CAG6736178.1"/>
    <property type="molecule type" value="Transcribed_RNA"/>
</dbReference>
<dbReference type="InterPro" id="IPR003599">
    <property type="entry name" value="Ig_sub"/>
</dbReference>
<evidence type="ECO:0000256" key="1">
    <source>
        <dbReference type="SAM" id="SignalP"/>
    </source>
</evidence>
<dbReference type="SMART" id="SM00409">
    <property type="entry name" value="IG"/>
    <property type="match status" value="1"/>
</dbReference>
<evidence type="ECO:0000259" key="2">
    <source>
        <dbReference type="PROSITE" id="PS50835"/>
    </source>
</evidence>
<dbReference type="InterPro" id="IPR036179">
    <property type="entry name" value="Ig-like_dom_sf"/>
</dbReference>
<sequence length="291" mass="32751">MGPHPSTFRTAMITFLAMIFILHIPDASCLRNVKIHVPMSVIPGQTVTMICNYDLEGDPLYTVKWYKSRQEFFRYVPKELPHTRVFPYPGINVDVSQSGSNQVVLRDVQMDIAGKYRCEISADAPNFHTEVVSSYMHVVQMNPEEEPTIQMEKPRYSIGDTLRGNCTTAPSSAAANITWLVNDKRMNASYFRVENLTKAQSTDPTMYLTVAGIELEITSFQVGKLKIQCKAEVFQFESIKKIVLDEERPQLASVLGTRASSAGLPPQLSSQPKTLVLWSLVQVLLICWATR</sequence>
<dbReference type="EMBL" id="HBUF01398367">
    <property type="protein sequence ID" value="CAG6736176.1"/>
    <property type="molecule type" value="Transcribed_RNA"/>
</dbReference>
<dbReference type="AlphaFoldDB" id="A0A8D8YXP3"/>
<feature type="domain" description="Ig-like" evidence="2">
    <location>
        <begin position="25"/>
        <end position="133"/>
    </location>
</feature>
<name>A0A8D8YXP3_9HEMI</name>
<dbReference type="Gene3D" id="2.60.40.10">
    <property type="entry name" value="Immunoglobulins"/>
    <property type="match status" value="2"/>
</dbReference>
<dbReference type="EMBL" id="HBUF01398368">
    <property type="protein sequence ID" value="CAG6736177.1"/>
    <property type="molecule type" value="Transcribed_RNA"/>
</dbReference>
<feature type="chain" id="PRO_5035703706" description="Ig-like domain-containing protein" evidence="1">
    <location>
        <begin position="30"/>
        <end position="291"/>
    </location>
</feature>
<organism evidence="3">
    <name type="scientific">Cacopsylla melanoneura</name>
    <dbReference type="NCBI Taxonomy" id="428564"/>
    <lineage>
        <taxon>Eukaryota</taxon>
        <taxon>Metazoa</taxon>
        <taxon>Ecdysozoa</taxon>
        <taxon>Arthropoda</taxon>
        <taxon>Hexapoda</taxon>
        <taxon>Insecta</taxon>
        <taxon>Pterygota</taxon>
        <taxon>Neoptera</taxon>
        <taxon>Paraneoptera</taxon>
        <taxon>Hemiptera</taxon>
        <taxon>Sternorrhyncha</taxon>
        <taxon>Psylloidea</taxon>
        <taxon>Psyllidae</taxon>
        <taxon>Psyllinae</taxon>
        <taxon>Cacopsylla</taxon>
    </lineage>
</organism>
<dbReference type="InterPro" id="IPR013783">
    <property type="entry name" value="Ig-like_fold"/>
</dbReference>
<dbReference type="SUPFAM" id="SSF48726">
    <property type="entry name" value="Immunoglobulin"/>
    <property type="match status" value="1"/>
</dbReference>
<protein>
    <recommendedName>
        <fullName evidence="2">Ig-like domain-containing protein</fullName>
    </recommendedName>
</protein>
<reference evidence="3" key="1">
    <citation type="submission" date="2021-05" db="EMBL/GenBank/DDBJ databases">
        <authorList>
            <person name="Alioto T."/>
            <person name="Alioto T."/>
            <person name="Gomez Garrido J."/>
        </authorList>
    </citation>
    <scope>NUCLEOTIDE SEQUENCE</scope>
</reference>
<dbReference type="FunFam" id="2.60.40.10:FF:000437">
    <property type="entry name" value="Beat-IIIc, isoform A"/>
    <property type="match status" value="1"/>
</dbReference>
<dbReference type="PANTHER" id="PTHR21261:SF17">
    <property type="entry name" value="BEAT VI"/>
    <property type="match status" value="1"/>
</dbReference>